<name>A0A2W1LH74_9BACL</name>
<comment type="caution">
    <text evidence="1">The sequence shown here is derived from an EMBL/GenBank/DDBJ whole genome shotgun (WGS) entry which is preliminary data.</text>
</comment>
<dbReference type="SUPFAM" id="SSF54506">
    <property type="entry name" value="Diaminopimelate epimerase-like"/>
    <property type="match status" value="1"/>
</dbReference>
<proteinExistence type="predicted"/>
<protein>
    <submittedName>
        <fullName evidence="1">Diaminopimelate epimerase</fullName>
    </submittedName>
</protein>
<dbReference type="RefSeq" id="WP_111145268.1">
    <property type="nucleotide sequence ID" value="NZ_QKRB01000028.1"/>
</dbReference>
<evidence type="ECO:0000313" key="2">
    <source>
        <dbReference type="Proteomes" id="UP000249522"/>
    </source>
</evidence>
<dbReference type="InterPro" id="IPR058944">
    <property type="entry name" value="CntK-like"/>
</dbReference>
<dbReference type="Pfam" id="PF26317">
    <property type="entry name" value="CntK_N"/>
    <property type="match status" value="1"/>
</dbReference>
<dbReference type="Proteomes" id="UP000249522">
    <property type="component" value="Unassembled WGS sequence"/>
</dbReference>
<dbReference type="Gene3D" id="3.10.310.10">
    <property type="entry name" value="Diaminopimelate Epimerase, Chain A, domain 1"/>
    <property type="match status" value="2"/>
</dbReference>
<dbReference type="OrthoDB" id="9813391at2"/>
<dbReference type="AlphaFoldDB" id="A0A2W1LH74"/>
<sequence length="277" mass="30356">MAQVIDFIKCSPTQNMTILVRTDHPAEDYTRIATRIMSYDSVYAEQVGFIGKPANKEAAAHLQMAGGEFCGNACMALAALIASEQAVEQQRWTEIVLETSGTDYLVKCLVKKNAELYDCQVSMPVPRQIELRSIHYDGTELEIIIVRYQECIHIVMEEERFNELERTRAQSLAKLLGVTLGASLIGILLYNPASEEMAPLIYVPSLDSMVWERGCGSGTASIGAYLAWKSGGAIAAHIKQPGGTIQVKADYHQGYIVNITIQGAVAIVAEGKAFLHN</sequence>
<organism evidence="1 2">
    <name type="scientific">Paenibacillus sambharensis</name>
    <dbReference type="NCBI Taxonomy" id="1803190"/>
    <lineage>
        <taxon>Bacteria</taxon>
        <taxon>Bacillati</taxon>
        <taxon>Bacillota</taxon>
        <taxon>Bacilli</taxon>
        <taxon>Bacillales</taxon>
        <taxon>Paenibacillaceae</taxon>
        <taxon>Paenibacillus</taxon>
    </lineage>
</organism>
<accession>A0A2W1LH74</accession>
<evidence type="ECO:0000313" key="1">
    <source>
        <dbReference type="EMBL" id="PZD97410.1"/>
    </source>
</evidence>
<dbReference type="EMBL" id="QKRB01000028">
    <property type="protein sequence ID" value="PZD97410.1"/>
    <property type="molecule type" value="Genomic_DNA"/>
</dbReference>
<gene>
    <name evidence="1" type="ORF">DNH61_03420</name>
</gene>
<keyword evidence="2" id="KW-1185">Reference proteome</keyword>
<reference evidence="1 2" key="1">
    <citation type="submission" date="2018-06" db="EMBL/GenBank/DDBJ databases">
        <title>Paenibacillus imtechensis sp. nov.</title>
        <authorList>
            <person name="Pinnaka A.K."/>
            <person name="Singh H."/>
            <person name="Kaur M."/>
        </authorList>
    </citation>
    <scope>NUCLEOTIDE SEQUENCE [LARGE SCALE GENOMIC DNA]</scope>
    <source>
        <strain evidence="1 2">SMB1</strain>
    </source>
</reference>